<dbReference type="EMBL" id="JAWDIE010000008">
    <property type="protein sequence ID" value="MEJ7138127.1"/>
    <property type="molecule type" value="Genomic_DNA"/>
</dbReference>
<dbReference type="EC" id="2.7.6.5" evidence="1"/>
<keyword evidence="1" id="KW-0808">Transferase</keyword>
<accession>A0ACC6P1P1</accession>
<proteinExistence type="predicted"/>
<dbReference type="Proteomes" id="UP001364695">
    <property type="component" value="Unassembled WGS sequence"/>
</dbReference>
<name>A0ACC6P1P1_9BURK</name>
<comment type="caution">
    <text evidence="1">The sequence shown here is derived from an EMBL/GenBank/DDBJ whole genome shotgun (WGS) entry which is preliminary data.</text>
</comment>
<reference evidence="1" key="1">
    <citation type="submission" date="2023-10" db="EMBL/GenBank/DDBJ databases">
        <title>Amphibacter perezi, gen. nov., sp. nov. a novel taxa of the family Comamonadaceae, class Betaproteobacteria isolated from the skin microbiota of Pelophylax perezi from different populations.</title>
        <authorList>
            <person name="Costa S."/>
            <person name="Proenca D.N."/>
            <person name="Lopes I."/>
            <person name="Morais P.V."/>
        </authorList>
    </citation>
    <scope>NUCLEOTIDE SEQUENCE</scope>
    <source>
        <strain evidence="1">SL12-8</strain>
    </source>
</reference>
<evidence type="ECO:0000313" key="2">
    <source>
        <dbReference type="Proteomes" id="UP001364695"/>
    </source>
</evidence>
<sequence>MSLRSLAADLLPSALRRRARPRPNAAGPDAPVRPDASTYAELAERIGYLSKAEQAQVREAWRFADEAHLGQKRASGEPYITHPLAVAGICADWRMDVQALMAALTHDAMEDCGITKSDILERFGSVTADLVDGLTKLDKLQFATREETQAESFRKMLLAMARDVRVILIKLADRLHNMRTMGAMAQHKRARIARETLDIYAPIAHRLGLNEVYRELQDISFACVYPWRSRIITEAMRRSVQHPREIVERVRQDVERAFAAARLRVTLEGRTKESFSIYNKMKDKHASFADINDLFGFRVVVGTMPQCYTALGVLHHLYKPMPGRFKDYVALPKANGYQSLHTTLVSPLGTPIEFQIRTEEMHLVAEKGVAAHWAYKDRKPARGRTGASGGSGQPGAEDDPQGMGWLQSLLDIQNTTRDSLEFFEHVKVDLYPESVYVFTPKNRILTLPKGSTPVDFAYAVHSDVGHRCVAARINDEAVPLRTRLVNGDRVEIIQGAQTRPNPAWLDFVRTGKARAKIRNYLKTAQTQDALGLGERMLGQALRALGYALPAVRHGDAPADQAHNQQVQQLWQQVTRWAESKGRDELLIDLALGRKVAALVAQRMATLLTEQGHKPDPVQLSLSRYAPDEAVASHGLLVIDGSEGASIQISPCCRPIPGDPIRGYLGRGEALQVHHAECRQVKRSMAREGDRWMPLEWAESPVRAFETALSIWVQNGQGRLAAVIAAIKGDITHVDLARDAQADGVEEINIRFLVQDRLHLADILRRVRQLAFVHKVTRLRGQADPAQRPGSGAG</sequence>
<keyword evidence="2" id="KW-1185">Reference proteome</keyword>
<protein>
    <submittedName>
        <fullName evidence="1">Bifunctional (P)ppGpp synthetase/guanosine-3',5'-bis(Diphosphate) 3'-pyrophosphohydrolase</fullName>
        <ecNumber evidence="1">2.7.6.5</ecNumber>
    </submittedName>
</protein>
<organism evidence="1 2">
    <name type="scientific">Amphibiibacter pelophylacis</name>
    <dbReference type="NCBI Taxonomy" id="1799477"/>
    <lineage>
        <taxon>Bacteria</taxon>
        <taxon>Pseudomonadati</taxon>
        <taxon>Pseudomonadota</taxon>
        <taxon>Betaproteobacteria</taxon>
        <taxon>Burkholderiales</taxon>
        <taxon>Sphaerotilaceae</taxon>
        <taxon>Amphibiibacter</taxon>
    </lineage>
</organism>
<gene>
    <name evidence="1" type="ORF">RV045_06740</name>
</gene>
<evidence type="ECO:0000313" key="1">
    <source>
        <dbReference type="EMBL" id="MEJ7138127.1"/>
    </source>
</evidence>